<comment type="caution">
    <text evidence="1">The sequence shown here is derived from an EMBL/GenBank/DDBJ whole genome shotgun (WGS) entry which is preliminary data.</text>
</comment>
<organism evidence="1 2">
    <name type="scientific">Cutaneotrichosporon spelunceum</name>
    <dbReference type="NCBI Taxonomy" id="1672016"/>
    <lineage>
        <taxon>Eukaryota</taxon>
        <taxon>Fungi</taxon>
        <taxon>Dikarya</taxon>
        <taxon>Basidiomycota</taxon>
        <taxon>Agaricomycotina</taxon>
        <taxon>Tremellomycetes</taxon>
        <taxon>Trichosporonales</taxon>
        <taxon>Trichosporonaceae</taxon>
        <taxon>Cutaneotrichosporon</taxon>
    </lineage>
</organism>
<evidence type="ECO:0000313" key="2">
    <source>
        <dbReference type="Proteomes" id="UP001222932"/>
    </source>
</evidence>
<dbReference type="EMBL" id="BTCM01000005">
    <property type="protein sequence ID" value="GMK58149.1"/>
    <property type="molecule type" value="Genomic_DNA"/>
</dbReference>
<reference evidence="1" key="1">
    <citation type="journal article" date="2023" name="BMC Genomics">
        <title>Chromosome-level genome assemblies of Cutaneotrichosporon spp. (Trichosporonales, Basidiomycota) reveal imbalanced evolution between nucleotide sequences and chromosome synteny.</title>
        <authorList>
            <person name="Kobayashi Y."/>
            <person name="Kayamori A."/>
            <person name="Aoki K."/>
            <person name="Shiwa Y."/>
            <person name="Matsutani M."/>
            <person name="Fujita N."/>
            <person name="Sugita T."/>
            <person name="Iwasaki W."/>
            <person name="Tanaka N."/>
            <person name="Takashima M."/>
        </authorList>
    </citation>
    <scope>NUCLEOTIDE SEQUENCE</scope>
    <source>
        <strain evidence="1">HIS016</strain>
    </source>
</reference>
<dbReference type="AlphaFoldDB" id="A0AAD3YDP4"/>
<protein>
    <submittedName>
        <fullName evidence="1">Uncharacterized protein</fullName>
    </submittedName>
</protein>
<gene>
    <name evidence="1" type="ORF">CspeluHIS016_0501810</name>
</gene>
<proteinExistence type="predicted"/>
<evidence type="ECO:0000313" key="1">
    <source>
        <dbReference type="EMBL" id="GMK58149.1"/>
    </source>
</evidence>
<sequence>MSPVSGILLDTFIEVADTHLPHPLPICEEFHKLKPLHDLSRKTVRAIFAALEHSWREVMGTHSPSPVFVSFLFKSPTSADEALGVYLKALLEVETALAARRSVEGLIEEVERGLAEDNMKTELGYLEPMEYQPEIERCDEPQVYQQYETTEDWLKKEDTTAEPSRTGQPDDDFRLPKTFISTATMMPMKKTETIDEADRLRRLGRMFAGLKKGVCL</sequence>
<keyword evidence="2" id="KW-1185">Reference proteome</keyword>
<dbReference type="Proteomes" id="UP001222932">
    <property type="component" value="Unassembled WGS sequence"/>
</dbReference>
<name>A0AAD3YDP4_9TREE</name>
<accession>A0AAD3YDP4</accession>
<reference evidence="1" key="2">
    <citation type="submission" date="2023-06" db="EMBL/GenBank/DDBJ databases">
        <authorList>
            <person name="Kobayashi Y."/>
            <person name="Kayamori A."/>
            <person name="Aoki K."/>
            <person name="Shiwa Y."/>
            <person name="Fujita N."/>
            <person name="Sugita T."/>
            <person name="Iwasaki W."/>
            <person name="Tanaka N."/>
            <person name="Takashima M."/>
        </authorList>
    </citation>
    <scope>NUCLEOTIDE SEQUENCE</scope>
    <source>
        <strain evidence="1">HIS016</strain>
    </source>
</reference>